<comment type="function">
    <text evidence="2">Removal of H(2)O(2), oxidation of toxic reductants, biosynthesis and degradation of lignin, suberization, auxin catabolism, response to environmental stresses such as wounding, pathogen attack and oxidative stress. These functions might be dependent on each isozyme/isoform in each plant tissue.</text>
</comment>
<keyword evidence="6" id="KW-0349">Heme</keyword>
<dbReference type="SUPFAM" id="SSF48113">
    <property type="entry name" value="Heme-dependent peroxidases"/>
    <property type="match status" value="1"/>
</dbReference>
<feature type="binding site" evidence="11">
    <location>
        <position position="155"/>
    </location>
    <ligand>
        <name>Ca(2+)</name>
        <dbReference type="ChEBI" id="CHEBI:29108"/>
        <label>2</label>
    </ligand>
</feature>
<evidence type="ECO:0000256" key="4">
    <source>
        <dbReference type="ARBA" id="ARBA00012313"/>
    </source>
</evidence>
<evidence type="ECO:0000256" key="8">
    <source>
        <dbReference type="ARBA" id="ARBA00023002"/>
    </source>
</evidence>
<keyword evidence="10 12" id="KW-1015">Disulfide bond</keyword>
<feature type="transmembrane region" description="Helical" evidence="13">
    <location>
        <begin position="12"/>
        <end position="29"/>
    </location>
</feature>
<evidence type="ECO:0000256" key="10">
    <source>
        <dbReference type="ARBA" id="ARBA00023157"/>
    </source>
</evidence>
<dbReference type="PROSITE" id="PS00436">
    <property type="entry name" value="PEROXIDASE_2"/>
    <property type="match status" value="1"/>
</dbReference>
<evidence type="ECO:0000256" key="2">
    <source>
        <dbReference type="ARBA" id="ARBA00002322"/>
    </source>
</evidence>
<evidence type="ECO:0000256" key="1">
    <source>
        <dbReference type="ARBA" id="ARBA00000189"/>
    </source>
</evidence>
<dbReference type="PANTHER" id="PTHR31517">
    <property type="match status" value="1"/>
</dbReference>
<feature type="disulfide bond" evidence="12">
    <location>
        <begin position="109"/>
        <end position="141"/>
    </location>
</feature>
<organism evidence="15 16">
    <name type="scientific">Cannabis sativa</name>
    <name type="common">Hemp</name>
    <name type="synonym">Marijuana</name>
    <dbReference type="NCBI Taxonomy" id="3483"/>
    <lineage>
        <taxon>Eukaryota</taxon>
        <taxon>Viridiplantae</taxon>
        <taxon>Streptophyta</taxon>
        <taxon>Embryophyta</taxon>
        <taxon>Tracheophyta</taxon>
        <taxon>Spermatophyta</taxon>
        <taxon>Magnoliopsida</taxon>
        <taxon>eudicotyledons</taxon>
        <taxon>Gunneridae</taxon>
        <taxon>Pentapetalae</taxon>
        <taxon>rosids</taxon>
        <taxon>fabids</taxon>
        <taxon>Rosales</taxon>
        <taxon>Cannabaceae</taxon>
        <taxon>Cannabis</taxon>
    </lineage>
</organism>
<dbReference type="InterPro" id="IPR002016">
    <property type="entry name" value="Haem_peroxidase"/>
</dbReference>
<feature type="domain" description="Plant heme peroxidase family profile" evidence="14">
    <location>
        <begin position="59"/>
        <end position="235"/>
    </location>
</feature>
<keyword evidence="11" id="KW-0106">Calcium</keyword>
<dbReference type="EMBL" id="JAATIQ010000191">
    <property type="protein sequence ID" value="KAF4372037.1"/>
    <property type="molecule type" value="Genomic_DNA"/>
</dbReference>
<dbReference type="PRINTS" id="PR00458">
    <property type="entry name" value="PEROXIDASE"/>
</dbReference>
<evidence type="ECO:0000256" key="3">
    <source>
        <dbReference type="ARBA" id="ARBA00006873"/>
    </source>
</evidence>
<feature type="binding site" evidence="11">
    <location>
        <position position="163"/>
    </location>
    <ligand>
        <name>Ca(2+)</name>
        <dbReference type="ChEBI" id="CHEBI:29108"/>
        <label>2</label>
    </ligand>
</feature>
<comment type="catalytic activity">
    <reaction evidence="1">
        <text>2 a phenolic donor + H2O2 = 2 a phenolic radical donor + 2 H2O</text>
        <dbReference type="Rhea" id="RHEA:56136"/>
        <dbReference type="ChEBI" id="CHEBI:15377"/>
        <dbReference type="ChEBI" id="CHEBI:16240"/>
        <dbReference type="ChEBI" id="CHEBI:139520"/>
        <dbReference type="ChEBI" id="CHEBI:139521"/>
        <dbReference type="EC" id="1.11.1.7"/>
    </reaction>
</comment>
<dbReference type="GO" id="GO:0046872">
    <property type="term" value="F:metal ion binding"/>
    <property type="evidence" value="ECO:0007669"/>
    <property type="project" value="UniProtKB-KW"/>
</dbReference>
<dbReference type="InterPro" id="IPR010255">
    <property type="entry name" value="Haem_peroxidase_sf"/>
</dbReference>
<feature type="binding site" description="axial binding residue" evidence="11">
    <location>
        <position position="102"/>
    </location>
    <ligand>
        <name>heme b</name>
        <dbReference type="ChEBI" id="CHEBI:60344"/>
    </ligand>
    <ligandPart>
        <name>Fe</name>
        <dbReference type="ChEBI" id="CHEBI:18248"/>
    </ligandPart>
</feature>
<keyword evidence="9 11" id="KW-0408">Iron</keyword>
<dbReference type="GO" id="GO:0140825">
    <property type="term" value="F:lactoperoxidase activity"/>
    <property type="evidence" value="ECO:0007669"/>
    <property type="project" value="UniProtKB-EC"/>
</dbReference>
<dbReference type="PROSITE" id="PS50873">
    <property type="entry name" value="PEROXIDASE_4"/>
    <property type="match status" value="1"/>
</dbReference>
<name>A0A7J6FN45_CANSA</name>
<sequence>MTTTYHKVHCNFTFIPLYFVLLFVLMFSFGQGQLDYRFYDQSCPRLPMIVRFNVWQAIRNDTRMAASLLRLYFHDCIVDEMTAKFTVKGLDLKDVVVLSGAHTIGFAQCSTFKKRLFDFKDSGSSDPSMDSLMLSNLQNMCPNKDTSNTNLAPLDYSSTFRFDNSYYVNVVNKRGLLQSDQALLDDPIAAALVNSYSNDPYLFSNDFAASMIKLSTVGILTAPYGEIRKKCGSINNI</sequence>
<evidence type="ECO:0000256" key="13">
    <source>
        <dbReference type="SAM" id="Phobius"/>
    </source>
</evidence>
<dbReference type="GO" id="GO:0020037">
    <property type="term" value="F:heme binding"/>
    <property type="evidence" value="ECO:0007669"/>
    <property type="project" value="InterPro"/>
</dbReference>
<dbReference type="InterPro" id="IPR000823">
    <property type="entry name" value="Peroxidase_pln"/>
</dbReference>
<evidence type="ECO:0000313" key="15">
    <source>
        <dbReference type="EMBL" id="KAF4372037.1"/>
    </source>
</evidence>
<accession>A0A7J6FN45</accession>
<comment type="caution">
    <text evidence="15">The sequence shown here is derived from an EMBL/GenBank/DDBJ whole genome shotgun (WGS) entry which is preliminary data.</text>
</comment>
<reference evidence="15 16" key="1">
    <citation type="journal article" date="2020" name="bioRxiv">
        <title>Sequence and annotation of 42 cannabis genomes reveals extensive copy number variation in cannabinoid synthesis and pathogen resistance genes.</title>
        <authorList>
            <person name="Mckernan K.J."/>
            <person name="Helbert Y."/>
            <person name="Kane L.T."/>
            <person name="Ebling H."/>
            <person name="Zhang L."/>
            <person name="Liu B."/>
            <person name="Eaton Z."/>
            <person name="Mclaughlin S."/>
            <person name="Kingan S."/>
            <person name="Baybayan P."/>
            <person name="Concepcion G."/>
            <person name="Jordan M."/>
            <person name="Riva A."/>
            <person name="Barbazuk W."/>
            <person name="Harkins T."/>
        </authorList>
    </citation>
    <scope>NUCLEOTIDE SEQUENCE [LARGE SCALE GENOMIC DNA]</scope>
    <source>
        <strain evidence="16">cv. Jamaican Lion 4</strain>
        <tissue evidence="15">Leaf</tissue>
    </source>
</reference>
<evidence type="ECO:0000256" key="9">
    <source>
        <dbReference type="ARBA" id="ARBA00023004"/>
    </source>
</evidence>
<dbReference type="EC" id="1.11.1.7" evidence="4"/>
<dbReference type="PRINTS" id="PR00461">
    <property type="entry name" value="PLPEROXIDASE"/>
</dbReference>
<dbReference type="InterPro" id="IPR019794">
    <property type="entry name" value="Peroxidases_AS"/>
</dbReference>
<evidence type="ECO:0000256" key="11">
    <source>
        <dbReference type="PIRSR" id="PIRSR600823-3"/>
    </source>
</evidence>
<dbReference type="Gene3D" id="1.10.420.10">
    <property type="entry name" value="Peroxidase, domain 2"/>
    <property type="match status" value="1"/>
</dbReference>
<comment type="similarity">
    <text evidence="3">Belongs to the peroxidase family. Ascorbate peroxidase subfamily.</text>
</comment>
<keyword evidence="13" id="KW-0812">Transmembrane</keyword>
<dbReference type="AlphaFoldDB" id="A0A7J6FN45"/>
<proteinExistence type="inferred from homology"/>
<keyword evidence="16" id="KW-1185">Reference proteome</keyword>
<protein>
    <recommendedName>
        <fullName evidence="4">peroxidase</fullName>
        <ecNumber evidence="4">1.11.1.7</ecNumber>
    </recommendedName>
</protein>
<dbReference type="Proteomes" id="UP000583929">
    <property type="component" value="Unassembled WGS sequence"/>
</dbReference>
<evidence type="ECO:0000256" key="5">
    <source>
        <dbReference type="ARBA" id="ARBA00022559"/>
    </source>
</evidence>
<keyword evidence="8" id="KW-0560">Oxidoreductase</keyword>
<comment type="cofactor">
    <cofactor evidence="11">
        <name>Ca(2+)</name>
        <dbReference type="ChEBI" id="CHEBI:29108"/>
    </cofactor>
    <text evidence="11">Binds 2 calcium ions per subunit.</text>
</comment>
<dbReference type="Pfam" id="PF00141">
    <property type="entry name" value="peroxidase"/>
    <property type="match status" value="1"/>
</dbReference>
<feature type="binding site" evidence="11">
    <location>
        <position position="103"/>
    </location>
    <ligand>
        <name>Ca(2+)</name>
        <dbReference type="ChEBI" id="CHEBI:29108"/>
        <label>2</label>
    </ligand>
</feature>
<dbReference type="PROSITE" id="PS00435">
    <property type="entry name" value="PEROXIDASE_1"/>
    <property type="match status" value="1"/>
</dbReference>
<gene>
    <name evidence="15" type="ORF">G4B88_001537</name>
</gene>
<keyword evidence="13" id="KW-0472">Membrane</keyword>
<dbReference type="PANTHER" id="PTHR31517:SF84">
    <property type="entry name" value="PEROXIDASE"/>
    <property type="match status" value="1"/>
</dbReference>
<evidence type="ECO:0000256" key="7">
    <source>
        <dbReference type="ARBA" id="ARBA00022723"/>
    </source>
</evidence>
<keyword evidence="7 11" id="KW-0479">Metal-binding</keyword>
<evidence type="ECO:0000256" key="12">
    <source>
        <dbReference type="PIRSR" id="PIRSR600823-5"/>
    </source>
</evidence>
<dbReference type="InterPro" id="IPR019793">
    <property type="entry name" value="Peroxidases_heam-ligand_BS"/>
</dbReference>
<dbReference type="FunFam" id="1.10.420.10:FF:000001">
    <property type="entry name" value="Peroxidase"/>
    <property type="match status" value="1"/>
</dbReference>
<keyword evidence="13" id="KW-1133">Transmembrane helix</keyword>
<evidence type="ECO:0000256" key="6">
    <source>
        <dbReference type="ARBA" id="ARBA00022617"/>
    </source>
</evidence>
<dbReference type="GO" id="GO:0006979">
    <property type="term" value="P:response to oxidative stress"/>
    <property type="evidence" value="ECO:0007669"/>
    <property type="project" value="InterPro"/>
</dbReference>
<keyword evidence="5" id="KW-0575">Peroxidase</keyword>
<evidence type="ECO:0000259" key="14">
    <source>
        <dbReference type="PROSITE" id="PS50873"/>
    </source>
</evidence>
<comment type="cofactor">
    <cofactor evidence="11">
        <name>heme b</name>
        <dbReference type="ChEBI" id="CHEBI:60344"/>
    </cofactor>
    <text evidence="11">Binds 1 heme b (iron(II)-protoporphyrin IX) group per subunit.</text>
</comment>
<evidence type="ECO:0000313" key="16">
    <source>
        <dbReference type="Proteomes" id="UP000583929"/>
    </source>
</evidence>